<protein>
    <submittedName>
        <fullName evidence="2">LytTR family transcriptional regulator DNA-binding domain-containing protein</fullName>
    </submittedName>
</protein>
<organism evidence="2 3">
    <name type="scientific">Lactobacillus delbrueckii subsp. lactis</name>
    <dbReference type="NCBI Taxonomy" id="29397"/>
    <lineage>
        <taxon>Bacteria</taxon>
        <taxon>Bacillati</taxon>
        <taxon>Bacillota</taxon>
        <taxon>Bacilli</taxon>
        <taxon>Lactobacillales</taxon>
        <taxon>Lactobacillaceae</taxon>
        <taxon>Lactobacillus</taxon>
    </lineage>
</organism>
<gene>
    <name evidence="2" type="ORF">LOB85_04075</name>
</gene>
<name>A0ABD4SJ82_LACDL</name>
<sequence length="189" mass="21947">MDYQKILQSKLSWQGIAKETGIPYSTVRTMVSRPDRLNYTSWLNVMLLAEYHDRLERKDSENDDGPARLDLRNTSIVLNGKLFTDEKYQDMSTMAKLIYGYLIRPAQKRYKDEAGRVDEENDFLAKISQSCLINPKNVAAINLRKRTIVMLNGESLSFSRRFRHEMDKLVDEYNWKVEMSAKTAAPLGK</sequence>
<dbReference type="Pfam" id="PF04397">
    <property type="entry name" value="LytTR"/>
    <property type="match status" value="1"/>
</dbReference>
<dbReference type="InterPro" id="IPR007492">
    <property type="entry name" value="LytTR_DNA-bd_dom"/>
</dbReference>
<dbReference type="Proteomes" id="UP001200334">
    <property type="component" value="Unassembled WGS sequence"/>
</dbReference>
<accession>A0ABD4SJ82</accession>
<evidence type="ECO:0000313" key="3">
    <source>
        <dbReference type="Proteomes" id="UP001200334"/>
    </source>
</evidence>
<feature type="domain" description="HTH LytTR-type" evidence="1">
    <location>
        <begin position="122"/>
        <end position="169"/>
    </location>
</feature>
<dbReference type="Gene3D" id="2.40.50.1020">
    <property type="entry name" value="LytTr DNA-binding domain"/>
    <property type="match status" value="1"/>
</dbReference>
<keyword evidence="2" id="KW-0238">DNA-binding</keyword>
<dbReference type="GO" id="GO:0003677">
    <property type="term" value="F:DNA binding"/>
    <property type="evidence" value="ECO:0007669"/>
    <property type="project" value="UniProtKB-KW"/>
</dbReference>
<dbReference type="EMBL" id="JAJNUY010000012">
    <property type="protein sequence ID" value="MCD5563324.1"/>
    <property type="molecule type" value="Genomic_DNA"/>
</dbReference>
<proteinExistence type="predicted"/>
<evidence type="ECO:0000259" key="1">
    <source>
        <dbReference type="Pfam" id="PF04397"/>
    </source>
</evidence>
<dbReference type="AlphaFoldDB" id="A0ABD4SJ82"/>
<reference evidence="2 3" key="1">
    <citation type="submission" date="2021-12" db="EMBL/GenBank/DDBJ databases">
        <title>Antimicrobial susceptibility of Lactobacillus delbrueckii subsp. lactis obtained from milk products and other habitats.</title>
        <authorList>
            <person name="Shani N."/>
        </authorList>
    </citation>
    <scope>NUCLEOTIDE SEQUENCE [LARGE SCALE GENOMIC DNA]</scope>
    <source>
        <strain evidence="2 3">FAM 21755</strain>
    </source>
</reference>
<comment type="caution">
    <text evidence="2">The sequence shown here is derived from an EMBL/GenBank/DDBJ whole genome shotgun (WGS) entry which is preliminary data.</text>
</comment>
<dbReference type="RefSeq" id="WP_230470978.1">
    <property type="nucleotide sequence ID" value="NZ_JAJNTG010000009.1"/>
</dbReference>
<evidence type="ECO:0000313" key="2">
    <source>
        <dbReference type="EMBL" id="MCD5563324.1"/>
    </source>
</evidence>